<accession>A0ABQ5VWC2</accession>
<reference evidence="2" key="1">
    <citation type="journal article" date="2019" name="Int. J. Syst. Evol. Microbiol.">
        <title>The Global Catalogue of Microorganisms (GCM) 10K type strain sequencing project: providing services to taxonomists for standard genome sequencing and annotation.</title>
        <authorList>
            <consortium name="The Broad Institute Genomics Platform"/>
            <consortium name="The Broad Institute Genome Sequencing Center for Infectious Disease"/>
            <person name="Wu L."/>
            <person name="Ma J."/>
        </authorList>
    </citation>
    <scope>NUCLEOTIDE SEQUENCE [LARGE SCALE GENOMIC DNA]</scope>
    <source>
        <strain evidence="2">NBRC 110140</strain>
    </source>
</reference>
<dbReference type="Proteomes" id="UP001156694">
    <property type="component" value="Unassembled WGS sequence"/>
</dbReference>
<dbReference type="Pfam" id="PF13704">
    <property type="entry name" value="Glyco_tranf_2_4"/>
    <property type="match status" value="1"/>
</dbReference>
<evidence type="ECO:0008006" key="3">
    <source>
        <dbReference type="Google" id="ProtNLM"/>
    </source>
</evidence>
<dbReference type="RefSeq" id="WP_284378027.1">
    <property type="nucleotide sequence ID" value="NZ_BSNN01000004.1"/>
</dbReference>
<name>A0ABQ5VWC2_9RHOB</name>
<dbReference type="EMBL" id="BSNN01000004">
    <property type="protein sequence ID" value="GLQ35504.1"/>
    <property type="molecule type" value="Genomic_DNA"/>
</dbReference>
<organism evidence="1 2">
    <name type="scientific">Amylibacter marinus</name>
    <dbReference type="NCBI Taxonomy" id="1475483"/>
    <lineage>
        <taxon>Bacteria</taxon>
        <taxon>Pseudomonadati</taxon>
        <taxon>Pseudomonadota</taxon>
        <taxon>Alphaproteobacteria</taxon>
        <taxon>Rhodobacterales</taxon>
        <taxon>Paracoccaceae</taxon>
        <taxon>Amylibacter</taxon>
    </lineage>
</organism>
<evidence type="ECO:0000313" key="2">
    <source>
        <dbReference type="Proteomes" id="UP001156694"/>
    </source>
</evidence>
<sequence>MNLFGRYRLRLERKRRRLRAIRRGTRDLSCVKNRTNNIRKKDIILFSTVRDEAVRLPFFFEYYRKLGVNKFIFVDNGSKDGTLEYLKKQPDTSIWHTKASYKRAGFGVHWLNFLQNKYADGHWCLVVDVDEFFVYPFCDQRPISALTDWLDASSIRSFGTLLLDLYPKQEINRVVYKAGDNPMEVNPYFDSGNYVYSVNPKYGNLWIQGGVRQRVFFEQKPQYGPALNKIPLVKWTRGNTYVSSTHSILPRSLNIVYARDGGQRISGCLLHAKFIHSFAEKARDETVRKQHYAAGREYEPYAEFSSKSPILYTGKSEKFSGWHQLEDLGLMSSGGWA</sequence>
<dbReference type="SUPFAM" id="SSF53448">
    <property type="entry name" value="Nucleotide-diphospho-sugar transferases"/>
    <property type="match status" value="1"/>
</dbReference>
<proteinExistence type="predicted"/>
<evidence type="ECO:0000313" key="1">
    <source>
        <dbReference type="EMBL" id="GLQ35504.1"/>
    </source>
</evidence>
<dbReference type="InterPro" id="IPR029044">
    <property type="entry name" value="Nucleotide-diphossugar_trans"/>
</dbReference>
<comment type="caution">
    <text evidence="1">The sequence shown here is derived from an EMBL/GenBank/DDBJ whole genome shotgun (WGS) entry which is preliminary data.</text>
</comment>
<gene>
    <name evidence="1" type="ORF">GCM10007939_17870</name>
</gene>
<keyword evidence="2" id="KW-1185">Reference proteome</keyword>
<protein>
    <recommendedName>
        <fullName evidence="3">Glycosyl transferase family 2</fullName>
    </recommendedName>
</protein>